<evidence type="ECO:0000313" key="2">
    <source>
        <dbReference type="Proteomes" id="UP000238479"/>
    </source>
</evidence>
<dbReference type="AlphaFoldDB" id="A0A2P6QUF6"/>
<name>A0A2P6QUF6_ROSCH</name>
<comment type="caution">
    <text evidence="1">The sequence shown here is derived from an EMBL/GenBank/DDBJ whole genome shotgun (WGS) entry which is preliminary data.</text>
</comment>
<organism evidence="1 2">
    <name type="scientific">Rosa chinensis</name>
    <name type="common">China rose</name>
    <dbReference type="NCBI Taxonomy" id="74649"/>
    <lineage>
        <taxon>Eukaryota</taxon>
        <taxon>Viridiplantae</taxon>
        <taxon>Streptophyta</taxon>
        <taxon>Embryophyta</taxon>
        <taxon>Tracheophyta</taxon>
        <taxon>Spermatophyta</taxon>
        <taxon>Magnoliopsida</taxon>
        <taxon>eudicotyledons</taxon>
        <taxon>Gunneridae</taxon>
        <taxon>Pentapetalae</taxon>
        <taxon>rosids</taxon>
        <taxon>fabids</taxon>
        <taxon>Rosales</taxon>
        <taxon>Rosaceae</taxon>
        <taxon>Rosoideae</taxon>
        <taxon>Rosoideae incertae sedis</taxon>
        <taxon>Rosa</taxon>
    </lineage>
</organism>
<dbReference type="Proteomes" id="UP000238479">
    <property type="component" value="Chromosome 4"/>
</dbReference>
<reference evidence="1 2" key="1">
    <citation type="journal article" date="2018" name="Nat. Genet.">
        <title>The Rosa genome provides new insights in the design of modern roses.</title>
        <authorList>
            <person name="Bendahmane M."/>
        </authorList>
    </citation>
    <scope>NUCLEOTIDE SEQUENCE [LARGE SCALE GENOMIC DNA]</scope>
    <source>
        <strain evidence="2">cv. Old Blush</strain>
    </source>
</reference>
<proteinExistence type="predicted"/>
<evidence type="ECO:0000313" key="1">
    <source>
        <dbReference type="EMBL" id="PRQ37825.1"/>
    </source>
</evidence>
<dbReference type="Gramene" id="PRQ37825">
    <property type="protein sequence ID" value="PRQ37825"/>
    <property type="gene ID" value="RchiOBHm_Chr4g0406981"/>
</dbReference>
<sequence length="53" mass="5524">MEEAPIEWFCVVGEGADEDRNRGGVFRVGDEASTVIARLIICGGEGRDGGAGV</sequence>
<protein>
    <submittedName>
        <fullName evidence="1">Uncharacterized protein</fullName>
    </submittedName>
</protein>
<accession>A0A2P6QUF6</accession>
<keyword evidence="2" id="KW-1185">Reference proteome</keyword>
<dbReference type="EMBL" id="PDCK01000042">
    <property type="protein sequence ID" value="PRQ37825.1"/>
    <property type="molecule type" value="Genomic_DNA"/>
</dbReference>
<gene>
    <name evidence="1" type="ORF">RchiOBHm_Chr4g0406981</name>
</gene>